<reference evidence="1" key="1">
    <citation type="submission" date="2021-03" db="EMBL/GenBank/DDBJ databases">
        <title>Draft genome sequence of rust myrtle Austropuccinia psidii MF-1, a brazilian biotype.</title>
        <authorList>
            <person name="Quecine M.C."/>
            <person name="Pachon D.M.R."/>
            <person name="Bonatelli M.L."/>
            <person name="Correr F.H."/>
            <person name="Franceschini L.M."/>
            <person name="Leite T.F."/>
            <person name="Margarido G.R.A."/>
            <person name="Almeida C.A."/>
            <person name="Ferrarezi J.A."/>
            <person name="Labate C.A."/>
        </authorList>
    </citation>
    <scope>NUCLEOTIDE SEQUENCE</scope>
    <source>
        <strain evidence="1">MF-1</strain>
    </source>
</reference>
<sequence>HTTQRPQAHLRTSQLSDHLLDSIKTLPEPYFLTLEAYFSVALTTVIDCFIIPPPPSTQKHLDLDNNQSHNDDVLYGRFHLPTYRLDALFTNRFHLLFKHLLHLYWYHSHPLF</sequence>
<name>A0A9Q3F4I0_9BASI</name>
<evidence type="ECO:0000313" key="1">
    <source>
        <dbReference type="EMBL" id="MBW0531058.1"/>
    </source>
</evidence>
<accession>A0A9Q3F4I0</accession>
<proteinExistence type="predicted"/>
<comment type="caution">
    <text evidence="1">The sequence shown here is derived from an EMBL/GenBank/DDBJ whole genome shotgun (WGS) entry which is preliminary data.</text>
</comment>
<dbReference type="AlphaFoldDB" id="A0A9Q3F4I0"/>
<keyword evidence="2" id="KW-1185">Reference proteome</keyword>
<protein>
    <submittedName>
        <fullName evidence="1">Uncharacterized protein</fullName>
    </submittedName>
</protein>
<evidence type="ECO:0000313" key="2">
    <source>
        <dbReference type="Proteomes" id="UP000765509"/>
    </source>
</evidence>
<dbReference type="Proteomes" id="UP000765509">
    <property type="component" value="Unassembled WGS sequence"/>
</dbReference>
<dbReference type="OrthoDB" id="2103793at2759"/>
<feature type="non-terminal residue" evidence="1">
    <location>
        <position position="1"/>
    </location>
</feature>
<dbReference type="EMBL" id="AVOT02036525">
    <property type="protein sequence ID" value="MBW0531058.1"/>
    <property type="molecule type" value="Genomic_DNA"/>
</dbReference>
<organism evidence="1 2">
    <name type="scientific">Austropuccinia psidii MF-1</name>
    <dbReference type="NCBI Taxonomy" id="1389203"/>
    <lineage>
        <taxon>Eukaryota</taxon>
        <taxon>Fungi</taxon>
        <taxon>Dikarya</taxon>
        <taxon>Basidiomycota</taxon>
        <taxon>Pucciniomycotina</taxon>
        <taxon>Pucciniomycetes</taxon>
        <taxon>Pucciniales</taxon>
        <taxon>Sphaerophragmiaceae</taxon>
        <taxon>Austropuccinia</taxon>
    </lineage>
</organism>
<gene>
    <name evidence="1" type="ORF">O181_070773</name>
</gene>